<proteinExistence type="predicted"/>
<dbReference type="InterPro" id="IPR050709">
    <property type="entry name" value="Biotin_Carboxyl_Carrier/Decarb"/>
</dbReference>
<dbReference type="PROSITE" id="PS50968">
    <property type="entry name" value="BIOTINYL_LIPOYL"/>
    <property type="match status" value="1"/>
</dbReference>
<keyword evidence="1" id="KW-0092">Biotin</keyword>
<gene>
    <name evidence="3" type="ORF">CLV32_3859</name>
</gene>
<dbReference type="OrthoDB" id="9812676at2"/>
<sequence>MYTVKVNEQFEYKIEDQQGVISVNGDPVILDIAAVADGKFHVLHENKSYNVELVDADPLTKQQTIKVNGTLYHLDIADQYDSLLKQLGMDAALAAKVHEVKAPMPGLVLKIVAAEGDEVKKGDNLIILEAMKMENMIKSPADGKIKHIPVAQGDKIEKNTVLIQFH</sequence>
<evidence type="ECO:0000313" key="4">
    <source>
        <dbReference type="Proteomes" id="UP000295499"/>
    </source>
</evidence>
<dbReference type="InterPro" id="IPR001882">
    <property type="entry name" value="Biotin_BS"/>
</dbReference>
<keyword evidence="4" id="KW-1185">Reference proteome</keyword>
<dbReference type="Gene3D" id="2.40.50.100">
    <property type="match status" value="1"/>
</dbReference>
<dbReference type="PANTHER" id="PTHR45266:SF3">
    <property type="entry name" value="OXALOACETATE DECARBOXYLASE ALPHA CHAIN"/>
    <property type="match status" value="1"/>
</dbReference>
<accession>A0A4R6ICV2</accession>
<feature type="domain" description="Lipoyl-binding" evidence="2">
    <location>
        <begin position="97"/>
        <end position="166"/>
    </location>
</feature>
<dbReference type="RefSeq" id="WP_133558402.1">
    <property type="nucleotide sequence ID" value="NZ_SNWM01000005.1"/>
</dbReference>
<dbReference type="PROSITE" id="PS00188">
    <property type="entry name" value="BIOTIN"/>
    <property type="match status" value="1"/>
</dbReference>
<evidence type="ECO:0000313" key="3">
    <source>
        <dbReference type="EMBL" id="TDO20100.1"/>
    </source>
</evidence>
<dbReference type="Proteomes" id="UP000295499">
    <property type="component" value="Unassembled WGS sequence"/>
</dbReference>
<dbReference type="Pfam" id="PF00364">
    <property type="entry name" value="Biotin_lipoyl"/>
    <property type="match status" value="1"/>
</dbReference>
<dbReference type="PANTHER" id="PTHR45266">
    <property type="entry name" value="OXALOACETATE DECARBOXYLASE ALPHA CHAIN"/>
    <property type="match status" value="1"/>
</dbReference>
<organism evidence="3 4">
    <name type="scientific">Pedobacter duraquae</name>
    <dbReference type="NCBI Taxonomy" id="425511"/>
    <lineage>
        <taxon>Bacteria</taxon>
        <taxon>Pseudomonadati</taxon>
        <taxon>Bacteroidota</taxon>
        <taxon>Sphingobacteriia</taxon>
        <taxon>Sphingobacteriales</taxon>
        <taxon>Sphingobacteriaceae</taxon>
        <taxon>Pedobacter</taxon>
    </lineage>
</organism>
<dbReference type="SUPFAM" id="SSF51230">
    <property type="entry name" value="Single hybrid motif"/>
    <property type="match status" value="1"/>
</dbReference>
<dbReference type="InterPro" id="IPR011053">
    <property type="entry name" value="Single_hybrid_motif"/>
</dbReference>
<name>A0A4R6ICV2_9SPHI</name>
<protein>
    <submittedName>
        <fullName evidence="3">Biotin carboxyl carrier protein</fullName>
    </submittedName>
</protein>
<dbReference type="InterPro" id="IPR000089">
    <property type="entry name" value="Biotin_lipoyl"/>
</dbReference>
<evidence type="ECO:0000256" key="1">
    <source>
        <dbReference type="ARBA" id="ARBA00023267"/>
    </source>
</evidence>
<dbReference type="EMBL" id="SNWM01000005">
    <property type="protein sequence ID" value="TDO20100.1"/>
    <property type="molecule type" value="Genomic_DNA"/>
</dbReference>
<comment type="caution">
    <text evidence="3">The sequence shown here is derived from an EMBL/GenBank/DDBJ whole genome shotgun (WGS) entry which is preliminary data.</text>
</comment>
<evidence type="ECO:0000259" key="2">
    <source>
        <dbReference type="PROSITE" id="PS50968"/>
    </source>
</evidence>
<dbReference type="CDD" id="cd06850">
    <property type="entry name" value="biotinyl_domain"/>
    <property type="match status" value="1"/>
</dbReference>
<reference evidence="3 4" key="1">
    <citation type="submission" date="2019-03" db="EMBL/GenBank/DDBJ databases">
        <title>Genomic Encyclopedia of Archaeal and Bacterial Type Strains, Phase II (KMG-II): from individual species to whole genera.</title>
        <authorList>
            <person name="Goeker M."/>
        </authorList>
    </citation>
    <scope>NUCLEOTIDE SEQUENCE [LARGE SCALE GENOMIC DNA]</scope>
    <source>
        <strain evidence="3 4">DSM 19034</strain>
    </source>
</reference>
<dbReference type="AlphaFoldDB" id="A0A4R6ICV2"/>
<dbReference type="FunFam" id="2.40.50.100:FF:000003">
    <property type="entry name" value="Acetyl-CoA carboxylase biotin carboxyl carrier protein"/>
    <property type="match status" value="1"/>
</dbReference>